<evidence type="ECO:0000313" key="4">
    <source>
        <dbReference type="Proteomes" id="UP000008068"/>
    </source>
</evidence>
<dbReference type="eggNOG" id="ENOG502RXUT">
    <property type="taxonomic scope" value="Eukaryota"/>
</dbReference>
<dbReference type="SMART" id="SM00225">
    <property type="entry name" value="BTB"/>
    <property type="match status" value="1"/>
</dbReference>
<proteinExistence type="predicted"/>
<evidence type="ECO:0000256" key="1">
    <source>
        <dbReference type="SAM" id="MobiDB-lite"/>
    </source>
</evidence>
<feature type="region of interest" description="Disordered" evidence="1">
    <location>
        <begin position="1"/>
        <end position="35"/>
    </location>
</feature>
<accession>G0MXA3</accession>
<dbReference type="OrthoDB" id="6359816at2759"/>
<dbReference type="AlphaFoldDB" id="G0MXA3"/>
<evidence type="ECO:0000313" key="3">
    <source>
        <dbReference type="EMBL" id="EGT46681.1"/>
    </source>
</evidence>
<feature type="compositionally biased region" description="Basic residues" evidence="1">
    <location>
        <begin position="1"/>
        <end position="11"/>
    </location>
</feature>
<dbReference type="Pfam" id="PF00651">
    <property type="entry name" value="BTB"/>
    <property type="match status" value="1"/>
</dbReference>
<protein>
    <recommendedName>
        <fullName evidence="2">BTB domain-containing protein</fullName>
    </recommendedName>
</protein>
<feature type="compositionally biased region" description="Basic and acidic residues" evidence="1">
    <location>
        <begin position="24"/>
        <end position="35"/>
    </location>
</feature>
<organism evidence="4">
    <name type="scientific">Caenorhabditis brenneri</name>
    <name type="common">Nematode worm</name>
    <dbReference type="NCBI Taxonomy" id="135651"/>
    <lineage>
        <taxon>Eukaryota</taxon>
        <taxon>Metazoa</taxon>
        <taxon>Ecdysozoa</taxon>
        <taxon>Nematoda</taxon>
        <taxon>Chromadorea</taxon>
        <taxon>Rhabditida</taxon>
        <taxon>Rhabditina</taxon>
        <taxon>Rhabditomorpha</taxon>
        <taxon>Rhabditoidea</taxon>
        <taxon>Rhabditidae</taxon>
        <taxon>Peloderinae</taxon>
        <taxon>Caenorhabditis</taxon>
    </lineage>
</organism>
<dbReference type="CDD" id="cd01165">
    <property type="entry name" value="BTB_POZ"/>
    <property type="match status" value="1"/>
</dbReference>
<name>G0MXA3_CAEBE</name>
<dbReference type="Gene3D" id="3.30.710.10">
    <property type="entry name" value="Potassium Channel Kv1.1, Chain A"/>
    <property type="match status" value="1"/>
</dbReference>
<reference evidence="4" key="1">
    <citation type="submission" date="2011-07" db="EMBL/GenBank/DDBJ databases">
        <authorList>
            <consortium name="Caenorhabditis brenneri Sequencing and Analysis Consortium"/>
            <person name="Wilson R.K."/>
        </authorList>
    </citation>
    <scope>NUCLEOTIDE SEQUENCE [LARGE SCALE GENOMIC DNA]</scope>
    <source>
        <strain evidence="4">PB2801</strain>
    </source>
</reference>
<dbReference type="InterPro" id="IPR000210">
    <property type="entry name" value="BTB/POZ_dom"/>
</dbReference>
<dbReference type="InterPro" id="IPR011333">
    <property type="entry name" value="SKP1/BTB/POZ_sf"/>
</dbReference>
<evidence type="ECO:0000259" key="2">
    <source>
        <dbReference type="PROSITE" id="PS50097"/>
    </source>
</evidence>
<dbReference type="HOGENOM" id="CLU_998287_0_0_1"/>
<feature type="domain" description="BTB" evidence="2">
    <location>
        <begin position="115"/>
        <end position="173"/>
    </location>
</feature>
<dbReference type="Proteomes" id="UP000008068">
    <property type="component" value="Unassembled WGS sequence"/>
</dbReference>
<dbReference type="SUPFAM" id="SSF54695">
    <property type="entry name" value="POZ domain"/>
    <property type="match status" value="1"/>
</dbReference>
<sequence length="279" mass="32071">MARKLRSAIKRKAVEPVESSSGESAHEPEIEQKDASVKAVELDRVNGEIHFSSEFINEMEEMEVSNTHFYGEWAHDIRSTGQDDSVSVKFTVAILLSESLIEKMGNFDEQKKDVSDATLILNGQHFYVSKFYLATHSTIFKPMFVGDLADKHINVTIKDIDPTDMQTYLEVLYGYRDIEENTVEGLILLGKRLQTDIILNKSQKFLMDKSVKELKKKFELSTKYELDDLITWCFSNMKTLQDVKMCIPEEDLTRRLNSLAPEIITKLLQKVLLLHRLCI</sequence>
<dbReference type="PANTHER" id="PTHR22743:SF165">
    <property type="entry name" value="BTB AND MATH DOMAIN CONTAINING-RELATED"/>
    <property type="match status" value="1"/>
</dbReference>
<keyword evidence="4" id="KW-1185">Reference proteome</keyword>
<dbReference type="PROSITE" id="PS50097">
    <property type="entry name" value="BTB"/>
    <property type="match status" value="1"/>
</dbReference>
<dbReference type="InterPro" id="IPR052664">
    <property type="entry name" value="BTB-MATH_domain_protein"/>
</dbReference>
<dbReference type="EMBL" id="GL379818">
    <property type="protein sequence ID" value="EGT46681.1"/>
    <property type="molecule type" value="Genomic_DNA"/>
</dbReference>
<gene>
    <name evidence="3" type="ORF">CAEBREN_14171</name>
</gene>
<dbReference type="PANTHER" id="PTHR22743">
    <property type="entry name" value="MEPRIN/TRAF-LIKE MATH FAMILY-C.ELEGANS"/>
    <property type="match status" value="1"/>
</dbReference>
<dbReference type="InParanoid" id="G0MXA3"/>
<dbReference type="STRING" id="135651.G0MXA3"/>